<feature type="region of interest" description="Disordered" evidence="1">
    <location>
        <begin position="502"/>
        <end position="575"/>
    </location>
</feature>
<feature type="compositionally biased region" description="Polar residues" evidence="1">
    <location>
        <begin position="949"/>
        <end position="958"/>
    </location>
</feature>
<evidence type="ECO:0000313" key="3">
    <source>
        <dbReference type="Proteomes" id="UP000803884"/>
    </source>
</evidence>
<feature type="compositionally biased region" description="Polar residues" evidence="1">
    <location>
        <begin position="750"/>
        <end position="759"/>
    </location>
</feature>
<feature type="region of interest" description="Disordered" evidence="1">
    <location>
        <begin position="266"/>
        <end position="296"/>
    </location>
</feature>
<dbReference type="Proteomes" id="UP000803884">
    <property type="component" value="Unassembled WGS sequence"/>
</dbReference>
<dbReference type="RefSeq" id="XP_069227720.1">
    <property type="nucleotide sequence ID" value="XM_069375579.1"/>
</dbReference>
<protein>
    <submittedName>
        <fullName evidence="2">Uncharacterized protein</fullName>
    </submittedName>
</protein>
<feature type="compositionally biased region" description="Polar residues" evidence="1">
    <location>
        <begin position="678"/>
        <end position="695"/>
    </location>
</feature>
<feature type="region of interest" description="Disordered" evidence="1">
    <location>
        <begin position="141"/>
        <end position="217"/>
    </location>
</feature>
<dbReference type="EMBL" id="JAAQHG020000025">
    <property type="protein sequence ID" value="KAL1584614.1"/>
    <property type="molecule type" value="Genomic_DNA"/>
</dbReference>
<evidence type="ECO:0000256" key="1">
    <source>
        <dbReference type="SAM" id="MobiDB-lite"/>
    </source>
</evidence>
<gene>
    <name evidence="2" type="ORF">WHR41_06974</name>
</gene>
<reference evidence="2 3" key="1">
    <citation type="journal article" date="2020" name="Microbiol. Resour. Announc.">
        <title>Draft Genome Sequence of a Cladosporium Species Isolated from the Mesophotic Ascidian Didemnum maculosum.</title>
        <authorList>
            <person name="Gioti A."/>
            <person name="Siaperas R."/>
            <person name="Nikolaivits E."/>
            <person name="Le Goff G."/>
            <person name="Ouazzani J."/>
            <person name="Kotoulas G."/>
            <person name="Topakas E."/>
        </authorList>
    </citation>
    <scope>NUCLEOTIDE SEQUENCE [LARGE SCALE GENOMIC DNA]</scope>
    <source>
        <strain evidence="2 3">TM138-S3</strain>
    </source>
</reference>
<feature type="compositionally biased region" description="Low complexity" evidence="1">
    <location>
        <begin position="932"/>
        <end position="948"/>
    </location>
</feature>
<feature type="region of interest" description="Disordered" evidence="1">
    <location>
        <begin position="907"/>
        <end position="995"/>
    </location>
</feature>
<feature type="compositionally biased region" description="Polar residues" evidence="1">
    <location>
        <begin position="561"/>
        <end position="571"/>
    </location>
</feature>
<feature type="compositionally biased region" description="Basic and acidic residues" evidence="1">
    <location>
        <begin position="207"/>
        <end position="217"/>
    </location>
</feature>
<organism evidence="2 3">
    <name type="scientific">Cladosporium halotolerans</name>
    <dbReference type="NCBI Taxonomy" id="1052096"/>
    <lineage>
        <taxon>Eukaryota</taxon>
        <taxon>Fungi</taxon>
        <taxon>Dikarya</taxon>
        <taxon>Ascomycota</taxon>
        <taxon>Pezizomycotina</taxon>
        <taxon>Dothideomycetes</taxon>
        <taxon>Dothideomycetidae</taxon>
        <taxon>Cladosporiales</taxon>
        <taxon>Cladosporiaceae</taxon>
        <taxon>Cladosporium</taxon>
    </lineage>
</organism>
<dbReference type="GeneID" id="96008417"/>
<accession>A0AB34KNJ9</accession>
<dbReference type="AlphaFoldDB" id="A0AB34KNJ9"/>
<feature type="region of interest" description="Disordered" evidence="1">
    <location>
        <begin position="841"/>
        <end position="861"/>
    </location>
</feature>
<feature type="region of interest" description="Disordered" evidence="1">
    <location>
        <begin position="594"/>
        <end position="695"/>
    </location>
</feature>
<feature type="compositionally biased region" description="Basic and acidic residues" evidence="1">
    <location>
        <begin position="526"/>
        <end position="551"/>
    </location>
</feature>
<feature type="compositionally biased region" description="Polar residues" evidence="1">
    <location>
        <begin position="502"/>
        <end position="513"/>
    </location>
</feature>
<feature type="compositionally biased region" description="Low complexity" evidence="1">
    <location>
        <begin position="911"/>
        <end position="920"/>
    </location>
</feature>
<sequence length="1070" mass="116440">MLPPLCCTRPTDPTRPLSPLDPPRPINHIFALAALPDDHPHANALRLPARRAPKLSKSIVRSPSFAGKIRGQLRRRRTVADFGVEVAGGFFDGDAKVLGSGEVLAAVGLEASERETSEVSMVELQDLALLNLDLAASQVDGAVEQSDGTTPPDAEAGVDDRPSDGGSVETLKQAEGGSVQVTPGFEGARTENESVLVDDASPQDPGSVHDDDNNRSESHISFHLSKKHIPQQLRSMSQLSGAPTDDTDRLTPEAWTFHRRERSNCGYGASTMNADSSRSRHMHQTSDSGINSTHVPTSWGRVVRDRDAASSIYSRPTSPEMPLPYDIPADLAAVADWPLTGGMGDFTGTSVVDGAETATRCSADQTETRITIVEPEQDPVLDISATTHNTDPETEACFVISHLDPSRKSSSIFTDKRSKFSERFTPPKKLVRKRRSFFKFLRAGSRRLQHRSISTPVLLSTASQPLVDGTADENELLTVQYELTGLEGNPVRSVSLNNLPSAATSANETQDVTPSPDLRRKPSLADYERHLSVVGDNRRRPSARDLKRLSQIEEDDLHEPVTTTKKSFSLHSKTRETDPLMAAALERQLSEKALFRSPSKRSVPVSEGSSMSFLMTPWNEPSSAQPQSPERDPLDTSFKSSSDTHLSPPLTPLGNYTPTASPSQQQQKGSKKPVVLHTPSSMSRDSTRSRIGSSLESWTRYPSHTRGERCASAGAADNVLAHDFAIDGAHKRLGSANETDSFDPDRRTLNKQSTKSSKTPLRKNRSATFTSFIRYYSNLFSSPDFHGKGRRTSIAMAGNLARPELEILPPVLPTSATSPSSTHSHLDAKIRQSPLAHISEQTEVNGESDRQTSSVHDNHLLPIDDSAGSLIAFRGDSVFTTTARNNQPETQDADPTNDYFLENEVDRHETSTATSTSTPSGKQARITDLDGTSDPTSTEATSPSSPTSKAQTWSTAYQSCLIIPPSPPSQHSDSLAMPPPALKPQKKRSPQQLEKHTARLYADAAIRRFPSVTVVDDRKGHWRSVSFISVKSGKSGASDGGFVRESSNDLLALVEKREGEEREKLLRAVG</sequence>
<comment type="caution">
    <text evidence="2">The sequence shown here is derived from an EMBL/GenBank/DDBJ whole genome shotgun (WGS) entry which is preliminary data.</text>
</comment>
<feature type="region of interest" description="Disordered" evidence="1">
    <location>
        <begin position="734"/>
        <end position="762"/>
    </location>
</feature>
<keyword evidence="3" id="KW-1185">Reference proteome</keyword>
<feature type="compositionally biased region" description="Polar residues" evidence="1">
    <location>
        <begin position="841"/>
        <end position="855"/>
    </location>
</feature>
<name>A0AB34KNJ9_9PEZI</name>
<feature type="region of interest" description="Disordered" evidence="1">
    <location>
        <begin position="1"/>
        <end position="22"/>
    </location>
</feature>
<feature type="compositionally biased region" description="Polar residues" evidence="1">
    <location>
        <begin position="285"/>
        <end position="296"/>
    </location>
</feature>
<feature type="compositionally biased region" description="Polar residues" evidence="1">
    <location>
        <begin position="607"/>
        <end position="628"/>
    </location>
</feature>
<evidence type="ECO:0000313" key="2">
    <source>
        <dbReference type="EMBL" id="KAL1584614.1"/>
    </source>
</evidence>
<proteinExistence type="predicted"/>